<evidence type="ECO:0000256" key="1">
    <source>
        <dbReference type="SAM" id="Phobius"/>
    </source>
</evidence>
<dbReference type="Pfam" id="PF02517">
    <property type="entry name" value="Rce1-like"/>
    <property type="match status" value="1"/>
</dbReference>
<dbReference type="PANTHER" id="PTHR36435">
    <property type="entry name" value="SLR1288 PROTEIN"/>
    <property type="match status" value="1"/>
</dbReference>
<dbReference type="Proteomes" id="UP000248326">
    <property type="component" value="Unassembled WGS sequence"/>
</dbReference>
<evidence type="ECO:0000313" key="4">
    <source>
        <dbReference type="Proteomes" id="UP000248326"/>
    </source>
</evidence>
<evidence type="ECO:0000313" key="3">
    <source>
        <dbReference type="EMBL" id="PYE55664.1"/>
    </source>
</evidence>
<comment type="caution">
    <text evidence="3">The sequence shown here is derived from an EMBL/GenBank/DDBJ whole genome shotgun (WGS) entry which is preliminary data.</text>
</comment>
<dbReference type="GO" id="GO:0004175">
    <property type="term" value="F:endopeptidase activity"/>
    <property type="evidence" value="ECO:0007669"/>
    <property type="project" value="UniProtKB-ARBA"/>
</dbReference>
<evidence type="ECO:0000259" key="2">
    <source>
        <dbReference type="Pfam" id="PF02517"/>
    </source>
</evidence>
<dbReference type="EMBL" id="QJSX01000002">
    <property type="protein sequence ID" value="PYE55664.1"/>
    <property type="molecule type" value="Genomic_DNA"/>
</dbReference>
<proteinExistence type="predicted"/>
<feature type="transmembrane region" description="Helical" evidence="1">
    <location>
        <begin position="16"/>
        <end position="37"/>
    </location>
</feature>
<gene>
    <name evidence="3" type="ORF">DES52_10227</name>
</gene>
<dbReference type="InterPro" id="IPR052710">
    <property type="entry name" value="CAAX_protease"/>
</dbReference>
<dbReference type="PANTHER" id="PTHR36435:SF1">
    <property type="entry name" value="CAAX AMINO TERMINAL PROTEASE FAMILY PROTEIN"/>
    <property type="match status" value="1"/>
</dbReference>
<reference evidence="3 4" key="1">
    <citation type="submission" date="2018-06" db="EMBL/GenBank/DDBJ databases">
        <title>Genomic Encyclopedia of Type Strains, Phase IV (KMG-IV): sequencing the most valuable type-strain genomes for metagenomic binning, comparative biology and taxonomic classification.</title>
        <authorList>
            <person name="Goeker M."/>
        </authorList>
    </citation>
    <scope>NUCLEOTIDE SEQUENCE [LARGE SCALE GENOMIC DNA]</scope>
    <source>
        <strain evidence="3 4">DSM 18048</strain>
    </source>
</reference>
<dbReference type="InterPro" id="IPR003675">
    <property type="entry name" value="Rce1/LyrA-like_dom"/>
</dbReference>
<feature type="transmembrane region" description="Helical" evidence="1">
    <location>
        <begin position="199"/>
        <end position="215"/>
    </location>
</feature>
<feature type="transmembrane region" description="Helical" evidence="1">
    <location>
        <begin position="69"/>
        <end position="86"/>
    </location>
</feature>
<organism evidence="3 4">
    <name type="scientific">Deinococcus yavapaiensis KR-236</name>
    <dbReference type="NCBI Taxonomy" id="694435"/>
    <lineage>
        <taxon>Bacteria</taxon>
        <taxon>Thermotogati</taxon>
        <taxon>Deinococcota</taxon>
        <taxon>Deinococci</taxon>
        <taxon>Deinococcales</taxon>
        <taxon>Deinococcaceae</taxon>
        <taxon>Deinococcus</taxon>
    </lineage>
</organism>
<feature type="transmembrane region" description="Helical" evidence="1">
    <location>
        <begin position="221"/>
        <end position="238"/>
    </location>
</feature>
<dbReference type="OrthoDB" id="324900at2"/>
<sequence>MSVIDTSEKYAQRSSLALLLELSLYILMMIAAESFAAGPSPLLGLWLHALTLIVLTVRATLFRVKHAEVLIALSLAPLIRLLALTIPTQQLGLDTINVFPIVNLPLILAALLGIRVLSFKAKNVGLRLSWRDVPLQLLIASSGFLIGYGERLILQPPALAAGFEPRQLIWPMLSLMVFTGLSEELLFRGVMQHAAVRHLGPRVGVVLISVVFGVFHFGWQSWLDVVYVTLVGLYFGWLAHKTRSIVGISVAHGIANIMLFVVLPLLGK</sequence>
<dbReference type="RefSeq" id="WP_110885231.1">
    <property type="nucleotide sequence ID" value="NZ_QJSX01000002.1"/>
</dbReference>
<dbReference type="AlphaFoldDB" id="A0A318SBC5"/>
<keyword evidence="1" id="KW-0812">Transmembrane</keyword>
<keyword evidence="4" id="KW-1185">Reference proteome</keyword>
<feature type="transmembrane region" description="Helical" evidence="1">
    <location>
        <begin position="98"/>
        <end position="117"/>
    </location>
</feature>
<protein>
    <recommendedName>
        <fullName evidence="2">CAAX prenyl protease 2/Lysostaphin resistance protein A-like domain-containing protein</fullName>
    </recommendedName>
</protein>
<name>A0A318SBC5_9DEIO</name>
<feature type="transmembrane region" description="Helical" evidence="1">
    <location>
        <begin position="245"/>
        <end position="266"/>
    </location>
</feature>
<keyword evidence="1" id="KW-1133">Transmembrane helix</keyword>
<accession>A0A318SBC5</accession>
<dbReference type="GO" id="GO:0080120">
    <property type="term" value="P:CAAX-box protein maturation"/>
    <property type="evidence" value="ECO:0007669"/>
    <property type="project" value="UniProtKB-ARBA"/>
</dbReference>
<feature type="transmembrane region" description="Helical" evidence="1">
    <location>
        <begin position="43"/>
        <end position="62"/>
    </location>
</feature>
<feature type="domain" description="CAAX prenyl protease 2/Lysostaphin resistance protein A-like" evidence="2">
    <location>
        <begin position="167"/>
        <end position="258"/>
    </location>
</feature>
<keyword evidence="1" id="KW-0472">Membrane</keyword>